<evidence type="ECO:0000313" key="2">
    <source>
        <dbReference type="EMBL" id="GKX28604.1"/>
    </source>
</evidence>
<name>A0A9W5Y8R5_9FIRM</name>
<keyword evidence="3" id="KW-1185">Reference proteome</keyword>
<sequence>MKKVFITLLSIIILATGCYNTTTTKLNEKNAEVEKSNTDVLETRKYDIEEINNTHEKAIEEVEIKNTNNESEKDDTTNEIENNWFSGITFKKLDDLIGKQMNTNNDTVSIDELNRLFVDSTNYCEWELLAKNNKLYEYQFEAIDYYGKEPGNKEIHYIDLNEYFSNDILYSTISIEGPSILMDYKKNTICLLDNEYGNKSIEIAYEISKDHQLRDLNFIGGYKEEDRYIILFEKDNTIYSIDIESFEVIDSGNLEGFRYISGYVERDYEDNTEEFYYYVTDKKQSILKKICLSNNKQIYDSDIINKIKGEIIKVEVDSDIIFILTNDNGIYNIYQTNEDLFHYLDRKEFEHNVRIDDIREYNQNSQNMYLILYDKQSEIPVKKIEAYGLDWESVI</sequence>
<protein>
    <recommendedName>
        <fullName evidence="4">Lipoprotein</fullName>
    </recommendedName>
</protein>
<evidence type="ECO:0000313" key="3">
    <source>
        <dbReference type="Proteomes" id="UP001144256"/>
    </source>
</evidence>
<dbReference type="AlphaFoldDB" id="A0A9W5Y8R5"/>
<dbReference type="Proteomes" id="UP001144256">
    <property type="component" value="Unassembled WGS sequence"/>
</dbReference>
<organism evidence="2 3">
    <name type="scientific">Vallitalea longa</name>
    <dbReference type="NCBI Taxonomy" id="2936439"/>
    <lineage>
        <taxon>Bacteria</taxon>
        <taxon>Bacillati</taxon>
        <taxon>Bacillota</taxon>
        <taxon>Clostridia</taxon>
        <taxon>Lachnospirales</taxon>
        <taxon>Vallitaleaceae</taxon>
        <taxon>Vallitalea</taxon>
    </lineage>
</organism>
<dbReference type="PROSITE" id="PS51257">
    <property type="entry name" value="PROKAR_LIPOPROTEIN"/>
    <property type="match status" value="1"/>
</dbReference>
<dbReference type="RefSeq" id="WP_281813065.1">
    <property type="nucleotide sequence ID" value="NZ_BRLB01000001.1"/>
</dbReference>
<evidence type="ECO:0008006" key="4">
    <source>
        <dbReference type="Google" id="ProtNLM"/>
    </source>
</evidence>
<proteinExistence type="predicted"/>
<keyword evidence="1" id="KW-0175">Coiled coil</keyword>
<comment type="caution">
    <text evidence="2">The sequence shown here is derived from an EMBL/GenBank/DDBJ whole genome shotgun (WGS) entry which is preliminary data.</text>
</comment>
<reference evidence="2" key="1">
    <citation type="submission" date="2022-06" db="EMBL/GenBank/DDBJ databases">
        <title>Vallitalea longa sp. nov., an anaerobic bacterium isolated from marine sediment.</title>
        <authorList>
            <person name="Hirano S."/>
            <person name="Terahara T."/>
            <person name="Mori K."/>
            <person name="Hamada M."/>
            <person name="Matsumoto R."/>
            <person name="Kobayashi T."/>
        </authorList>
    </citation>
    <scope>NUCLEOTIDE SEQUENCE</scope>
    <source>
        <strain evidence="2">SH18-1</strain>
    </source>
</reference>
<feature type="coiled-coil region" evidence="1">
    <location>
        <begin position="48"/>
        <end position="79"/>
    </location>
</feature>
<gene>
    <name evidence="2" type="ORF">SH1V18_10840</name>
</gene>
<accession>A0A9W5Y8R5</accession>
<evidence type="ECO:0000256" key="1">
    <source>
        <dbReference type="SAM" id="Coils"/>
    </source>
</evidence>
<dbReference type="EMBL" id="BRLB01000001">
    <property type="protein sequence ID" value="GKX28604.1"/>
    <property type="molecule type" value="Genomic_DNA"/>
</dbReference>